<evidence type="ECO:0000313" key="3">
    <source>
        <dbReference type="Proteomes" id="UP000541470"/>
    </source>
</evidence>
<keyword evidence="3" id="KW-1185">Reference proteome</keyword>
<keyword evidence="1" id="KW-0812">Transmembrane</keyword>
<dbReference type="AlphaFoldDB" id="A0A7Y0AU32"/>
<dbReference type="RefSeq" id="WP_169587958.1">
    <property type="nucleotide sequence ID" value="NZ_JABBGK010000001.1"/>
</dbReference>
<organism evidence="2 3">
    <name type="scientific">Rhizobium terricola</name>
    <dbReference type="NCBI Taxonomy" id="2728849"/>
    <lineage>
        <taxon>Bacteria</taxon>
        <taxon>Pseudomonadati</taxon>
        <taxon>Pseudomonadota</taxon>
        <taxon>Alphaproteobacteria</taxon>
        <taxon>Hyphomicrobiales</taxon>
        <taxon>Rhizobiaceae</taxon>
        <taxon>Rhizobium/Agrobacterium group</taxon>
        <taxon>Rhizobium</taxon>
    </lineage>
</organism>
<dbReference type="Proteomes" id="UP000541470">
    <property type="component" value="Unassembled WGS sequence"/>
</dbReference>
<comment type="caution">
    <text evidence="2">The sequence shown here is derived from an EMBL/GenBank/DDBJ whole genome shotgun (WGS) entry which is preliminary data.</text>
</comment>
<dbReference type="EMBL" id="JABBGK010000001">
    <property type="protein sequence ID" value="NML73540.1"/>
    <property type="molecule type" value="Genomic_DNA"/>
</dbReference>
<evidence type="ECO:0000256" key="1">
    <source>
        <dbReference type="SAM" id="Phobius"/>
    </source>
</evidence>
<accession>A0A7Y0AU32</accession>
<feature type="transmembrane region" description="Helical" evidence="1">
    <location>
        <begin position="7"/>
        <end position="28"/>
    </location>
</feature>
<sequence>MHDKVTMINLVWVAMMTAMLATSATFYMNDKAAANSYGPPLTAHYHTFGH</sequence>
<name>A0A7Y0AU32_9HYPH</name>
<keyword evidence="1" id="KW-0472">Membrane</keyword>
<reference evidence="2 3" key="1">
    <citation type="submission" date="2020-04" db="EMBL/GenBank/DDBJ databases">
        <title>Rhizobium sp. S-51 isolated from soil.</title>
        <authorList>
            <person name="Dahal R.H."/>
        </authorList>
    </citation>
    <scope>NUCLEOTIDE SEQUENCE [LARGE SCALE GENOMIC DNA]</scope>
    <source>
        <strain evidence="2 3">S-51</strain>
    </source>
</reference>
<proteinExistence type="predicted"/>
<evidence type="ECO:0000313" key="2">
    <source>
        <dbReference type="EMBL" id="NML73540.1"/>
    </source>
</evidence>
<protein>
    <submittedName>
        <fullName evidence="2">Uncharacterized protein</fullName>
    </submittedName>
</protein>
<gene>
    <name evidence="2" type="ORF">HHL25_05295</name>
</gene>
<keyword evidence="1" id="KW-1133">Transmembrane helix</keyword>